<evidence type="ECO:0000313" key="3">
    <source>
        <dbReference type="Proteomes" id="UP000029453"/>
    </source>
</evidence>
<dbReference type="SUPFAM" id="SSF53271">
    <property type="entry name" value="PRTase-like"/>
    <property type="match status" value="1"/>
</dbReference>
<keyword evidence="2" id="KW-0808">Transferase</keyword>
<dbReference type="EMBL" id="BALG01000027">
    <property type="protein sequence ID" value="GAC41316.1"/>
    <property type="molecule type" value="Genomic_DNA"/>
</dbReference>
<keyword evidence="2" id="KW-0328">Glycosyltransferase</keyword>
<accession>M9LMF3</accession>
<dbReference type="InterPro" id="IPR051910">
    <property type="entry name" value="ComF/GntX_DNA_util-trans"/>
</dbReference>
<organism evidence="2 3">
    <name type="scientific">Paenibacillus popilliae ATCC 14706</name>
    <dbReference type="NCBI Taxonomy" id="1212764"/>
    <lineage>
        <taxon>Bacteria</taxon>
        <taxon>Bacillati</taxon>
        <taxon>Bacillota</taxon>
        <taxon>Bacilli</taxon>
        <taxon>Bacillales</taxon>
        <taxon>Paenibacillaceae</taxon>
        <taxon>Paenibacillus</taxon>
    </lineage>
</organism>
<dbReference type="InterPro" id="IPR029057">
    <property type="entry name" value="PRTase-like"/>
</dbReference>
<evidence type="ECO:0000313" key="2">
    <source>
        <dbReference type="EMBL" id="GAC41316.1"/>
    </source>
</evidence>
<dbReference type="Proteomes" id="UP000029453">
    <property type="component" value="Unassembled WGS sequence"/>
</dbReference>
<evidence type="ECO:0000256" key="1">
    <source>
        <dbReference type="ARBA" id="ARBA00008007"/>
    </source>
</evidence>
<dbReference type="AlphaFoldDB" id="M9LMF3"/>
<keyword evidence="3" id="KW-1185">Reference proteome</keyword>
<protein>
    <submittedName>
        <fullName evidence="2">Predicted amidophosphoribosyltransferase</fullName>
    </submittedName>
</protein>
<dbReference type="PANTHER" id="PTHR47505">
    <property type="entry name" value="DNA UTILIZATION PROTEIN YHGH"/>
    <property type="match status" value="1"/>
</dbReference>
<reference evidence="2 3" key="1">
    <citation type="submission" date="2012-10" db="EMBL/GenBank/DDBJ databases">
        <title>Draft Genome Sequence of Paenibacillus popilliae ATCC 14706T.</title>
        <authorList>
            <person name="Iiyama K."/>
            <person name="Mori K."/>
            <person name="Mon H."/>
            <person name="Chieda Y."/>
            <person name="Lee J.M."/>
            <person name="Kusakabe T."/>
            <person name="Tashiro K."/>
            <person name="Asano S."/>
            <person name="Yasunaga-Aoki C."/>
            <person name="Shimizu S."/>
        </authorList>
    </citation>
    <scope>NUCLEOTIDE SEQUENCE [LARGE SCALE GENOMIC DNA]</scope>
    <source>
        <strain evidence="2 3">ATCC 14706</strain>
    </source>
</reference>
<dbReference type="InterPro" id="IPR000836">
    <property type="entry name" value="PRTase_dom"/>
</dbReference>
<name>M9LMF3_PAEPP</name>
<proteinExistence type="inferred from homology"/>
<gene>
    <name evidence="2" type="ORF">PPOP_0666</name>
</gene>
<sequence length="142" mass="15780">MVEVLPDLVTYVPSTAPRLQARGFNQAERLAQMLGQAWNRPVVALLDRKRDGEKQSKQERRGRERSAAAAFALNRHAPAVAARGLSSALVGTIKRRGQIRILIIDDVYTTGSTLRACARQITRLNDAFHIPVNTTSYTWARA</sequence>
<dbReference type="PANTHER" id="PTHR47505:SF1">
    <property type="entry name" value="DNA UTILIZATION PROTEIN YHGH"/>
    <property type="match status" value="1"/>
</dbReference>
<dbReference type="CDD" id="cd06223">
    <property type="entry name" value="PRTases_typeI"/>
    <property type="match status" value="1"/>
</dbReference>
<dbReference type="GO" id="GO:0016757">
    <property type="term" value="F:glycosyltransferase activity"/>
    <property type="evidence" value="ECO:0007669"/>
    <property type="project" value="UniProtKB-KW"/>
</dbReference>
<dbReference type="Gene3D" id="3.40.50.2020">
    <property type="match status" value="1"/>
</dbReference>
<comment type="similarity">
    <text evidence="1">Belongs to the ComF/GntX family.</text>
</comment>
<comment type="caution">
    <text evidence="2">The sequence shown here is derived from an EMBL/GenBank/DDBJ whole genome shotgun (WGS) entry which is preliminary data.</text>
</comment>